<dbReference type="OrthoDB" id="7068845at2"/>
<dbReference type="InterPro" id="IPR048911">
    <property type="entry name" value="Bflower"/>
</dbReference>
<reference evidence="3" key="1">
    <citation type="submission" date="2016-10" db="EMBL/GenBank/DDBJ databases">
        <authorList>
            <person name="Varghese N."/>
            <person name="Submissions S."/>
        </authorList>
    </citation>
    <scope>NUCLEOTIDE SEQUENCE [LARGE SCALE GENOMIC DNA]</scope>
    <source>
        <strain evidence="3">IBRC-M 10761</strain>
    </source>
</reference>
<accession>A0A1H6ZNI2</accession>
<dbReference type="Proteomes" id="UP000199403">
    <property type="component" value="Unassembled WGS sequence"/>
</dbReference>
<dbReference type="RefSeq" id="WP_092176205.1">
    <property type="nucleotide sequence ID" value="NZ_FNZH01000005.1"/>
</dbReference>
<evidence type="ECO:0000259" key="1">
    <source>
        <dbReference type="Pfam" id="PF21784"/>
    </source>
</evidence>
<proteinExistence type="predicted"/>
<keyword evidence="3" id="KW-1185">Reference proteome</keyword>
<dbReference type="AlphaFoldDB" id="A0A1H6ZNI2"/>
<sequence length="147" mass="16672">MKTVKIGATVLSVLLGVHSVAVQEITLFDSGGEAIAYIDAADADWTIYLWDGTPVAYLDSEGDAFAMYGFNGNHLGWYEDGMVRDRDGYLVGFREGRAQVYTRYPPYKSAKQYKPYPAYREPAAYKPYYSNQFSSEPLLHFLRKGRR</sequence>
<evidence type="ECO:0000313" key="3">
    <source>
        <dbReference type="Proteomes" id="UP000199403"/>
    </source>
</evidence>
<dbReference type="EMBL" id="FNZH01000005">
    <property type="protein sequence ID" value="SEJ54941.1"/>
    <property type="molecule type" value="Genomic_DNA"/>
</dbReference>
<dbReference type="Pfam" id="PF21784">
    <property type="entry name" value="Bflower"/>
    <property type="match status" value="1"/>
</dbReference>
<feature type="domain" description="4-fold beta flower" evidence="1">
    <location>
        <begin position="26"/>
        <end position="142"/>
    </location>
</feature>
<evidence type="ECO:0000313" key="2">
    <source>
        <dbReference type="EMBL" id="SEJ54941.1"/>
    </source>
</evidence>
<gene>
    <name evidence="2" type="ORF">SAMN05192553_10524</name>
</gene>
<organism evidence="2 3">
    <name type="scientific">Cyclobacterium xiamenense</name>
    <dbReference type="NCBI Taxonomy" id="1297121"/>
    <lineage>
        <taxon>Bacteria</taxon>
        <taxon>Pseudomonadati</taxon>
        <taxon>Bacteroidota</taxon>
        <taxon>Cytophagia</taxon>
        <taxon>Cytophagales</taxon>
        <taxon>Cyclobacteriaceae</taxon>
        <taxon>Cyclobacterium</taxon>
    </lineage>
</organism>
<name>A0A1H6ZNI2_9BACT</name>
<protein>
    <recommendedName>
        <fullName evidence="1">4-fold beta flower domain-containing protein</fullName>
    </recommendedName>
</protein>